<dbReference type="AlphaFoldDB" id="A0A5B7GG79"/>
<feature type="region of interest" description="Disordered" evidence="1">
    <location>
        <begin position="1"/>
        <end position="99"/>
    </location>
</feature>
<name>A0A5B7GG79_PORTR</name>
<reference evidence="2 3" key="1">
    <citation type="submission" date="2019-05" db="EMBL/GenBank/DDBJ databases">
        <title>Another draft genome of Portunus trituberculatus and its Hox gene families provides insights of decapod evolution.</title>
        <authorList>
            <person name="Jeong J.-H."/>
            <person name="Song I."/>
            <person name="Kim S."/>
            <person name="Choi T."/>
            <person name="Kim D."/>
            <person name="Ryu S."/>
            <person name="Kim W."/>
        </authorList>
    </citation>
    <scope>NUCLEOTIDE SEQUENCE [LARGE SCALE GENOMIC DNA]</scope>
    <source>
        <tissue evidence="2">Muscle</tissue>
    </source>
</reference>
<evidence type="ECO:0000256" key="1">
    <source>
        <dbReference type="SAM" id="MobiDB-lite"/>
    </source>
</evidence>
<sequence>MLMESERHLLKVMGPPSSSTSSTPSTPSTSTPPTLPPTTKHTKVQDNNVKKQMNVIHQEEVKEDMKHDLKSSSRNHDPAKQEKAGKTHDSPRKSNGTSW</sequence>
<dbReference type="OrthoDB" id="565904at2759"/>
<evidence type="ECO:0000313" key="2">
    <source>
        <dbReference type="EMBL" id="MPC56509.1"/>
    </source>
</evidence>
<feature type="compositionally biased region" description="Low complexity" evidence="1">
    <location>
        <begin position="15"/>
        <end position="32"/>
    </location>
</feature>
<accession>A0A5B7GG79</accession>
<protein>
    <submittedName>
        <fullName evidence="2">Uncharacterized protein</fullName>
    </submittedName>
</protein>
<dbReference type="Proteomes" id="UP000324222">
    <property type="component" value="Unassembled WGS sequence"/>
</dbReference>
<proteinExistence type="predicted"/>
<evidence type="ECO:0000313" key="3">
    <source>
        <dbReference type="Proteomes" id="UP000324222"/>
    </source>
</evidence>
<comment type="caution">
    <text evidence="2">The sequence shown here is derived from an EMBL/GenBank/DDBJ whole genome shotgun (WGS) entry which is preliminary data.</text>
</comment>
<feature type="compositionally biased region" description="Basic and acidic residues" evidence="1">
    <location>
        <begin position="57"/>
        <end position="92"/>
    </location>
</feature>
<dbReference type="EMBL" id="VSRR010013998">
    <property type="protein sequence ID" value="MPC56509.1"/>
    <property type="molecule type" value="Genomic_DNA"/>
</dbReference>
<gene>
    <name evidence="2" type="ORF">E2C01_050469</name>
</gene>
<keyword evidence="3" id="KW-1185">Reference proteome</keyword>
<organism evidence="2 3">
    <name type="scientific">Portunus trituberculatus</name>
    <name type="common">Swimming crab</name>
    <name type="synonym">Neptunus trituberculatus</name>
    <dbReference type="NCBI Taxonomy" id="210409"/>
    <lineage>
        <taxon>Eukaryota</taxon>
        <taxon>Metazoa</taxon>
        <taxon>Ecdysozoa</taxon>
        <taxon>Arthropoda</taxon>
        <taxon>Crustacea</taxon>
        <taxon>Multicrustacea</taxon>
        <taxon>Malacostraca</taxon>
        <taxon>Eumalacostraca</taxon>
        <taxon>Eucarida</taxon>
        <taxon>Decapoda</taxon>
        <taxon>Pleocyemata</taxon>
        <taxon>Brachyura</taxon>
        <taxon>Eubrachyura</taxon>
        <taxon>Portunoidea</taxon>
        <taxon>Portunidae</taxon>
        <taxon>Portuninae</taxon>
        <taxon>Portunus</taxon>
    </lineage>
</organism>